<evidence type="ECO:0000313" key="2">
    <source>
        <dbReference type="EMBL" id="OHX20524.1"/>
    </source>
</evidence>
<dbReference type="RefSeq" id="WP_071112941.1">
    <property type="nucleotide sequence ID" value="NZ_MKCT01000017.1"/>
</dbReference>
<organism evidence="2 3">
    <name type="scientific">Chromobacterium sphagni</name>
    <dbReference type="NCBI Taxonomy" id="1903179"/>
    <lineage>
        <taxon>Bacteria</taxon>
        <taxon>Pseudomonadati</taxon>
        <taxon>Pseudomonadota</taxon>
        <taxon>Betaproteobacteria</taxon>
        <taxon>Neisseriales</taxon>
        <taxon>Chromobacteriaceae</taxon>
        <taxon>Chromobacterium</taxon>
    </lineage>
</organism>
<protein>
    <recommendedName>
        <fullName evidence="4">Lysozyme</fullName>
    </recommendedName>
</protein>
<accession>A0ABX3CE09</accession>
<proteinExistence type="predicted"/>
<dbReference type="Proteomes" id="UP000180280">
    <property type="component" value="Unassembled WGS sequence"/>
</dbReference>
<sequence length="141" mass="15244">MNGLEGRLKAACGLVLLAGWLGSAWWAYSHSMDVTRREWELADAQRGAVVARADLASYRAEVERLQALSVLIENKLDALRQAQPKIIERYNHVVEKSPLPADCRPGADRLRELNAAIEAANAALARQSDKDLPAAGAGEGG</sequence>
<evidence type="ECO:0000313" key="3">
    <source>
        <dbReference type="Proteomes" id="UP000180280"/>
    </source>
</evidence>
<reference evidence="2 3" key="1">
    <citation type="submission" date="2016-09" db="EMBL/GenBank/DDBJ databases">
        <title>Chromobacterium muskegensis sp. nov., an insecticidal bacterium isolated from Sphagnum bogs.</title>
        <authorList>
            <person name="Sparks M.E."/>
            <person name="Blackburn M.B."/>
            <person name="Gundersen-Rindal D.E."/>
            <person name="Mitchell A."/>
            <person name="Farrar R."/>
            <person name="Kuhar D."/>
        </authorList>
    </citation>
    <scope>NUCLEOTIDE SEQUENCE [LARGE SCALE GENOMIC DNA]</scope>
    <source>
        <strain evidence="2 3">14B-1</strain>
    </source>
</reference>
<comment type="caution">
    <text evidence="2">The sequence shown here is derived from an EMBL/GenBank/DDBJ whole genome shotgun (WGS) entry which is preliminary data.</text>
</comment>
<evidence type="ECO:0000256" key="1">
    <source>
        <dbReference type="SAM" id="Coils"/>
    </source>
</evidence>
<evidence type="ECO:0008006" key="4">
    <source>
        <dbReference type="Google" id="ProtNLM"/>
    </source>
</evidence>
<keyword evidence="1" id="KW-0175">Coiled coil</keyword>
<dbReference type="EMBL" id="MKCT01000017">
    <property type="protein sequence ID" value="OHX20524.1"/>
    <property type="molecule type" value="Genomic_DNA"/>
</dbReference>
<keyword evidence="3" id="KW-1185">Reference proteome</keyword>
<feature type="coiled-coil region" evidence="1">
    <location>
        <begin position="48"/>
        <end position="82"/>
    </location>
</feature>
<gene>
    <name evidence="2" type="ORF">BI344_08675</name>
</gene>
<name>A0ABX3CE09_9NEIS</name>